<organism evidence="1 2">
    <name type="scientific">Physcomitrium patens</name>
    <name type="common">Spreading-leaved earth moss</name>
    <name type="synonym">Physcomitrella patens</name>
    <dbReference type="NCBI Taxonomy" id="3218"/>
    <lineage>
        <taxon>Eukaryota</taxon>
        <taxon>Viridiplantae</taxon>
        <taxon>Streptophyta</taxon>
        <taxon>Embryophyta</taxon>
        <taxon>Bryophyta</taxon>
        <taxon>Bryophytina</taxon>
        <taxon>Bryopsida</taxon>
        <taxon>Funariidae</taxon>
        <taxon>Funariales</taxon>
        <taxon>Funariaceae</taxon>
        <taxon>Physcomitrium</taxon>
    </lineage>
</organism>
<dbReference type="EnsemblPlants" id="Pp3c6_22460V3.1">
    <property type="protein sequence ID" value="PAC:32978359.CDS.1"/>
    <property type="gene ID" value="Pp3c6_22460"/>
</dbReference>
<reference evidence="1 2" key="1">
    <citation type="journal article" date="2008" name="Science">
        <title>The Physcomitrella genome reveals evolutionary insights into the conquest of land by plants.</title>
        <authorList>
            <person name="Rensing S."/>
            <person name="Lang D."/>
            <person name="Zimmer A."/>
            <person name="Terry A."/>
            <person name="Salamov A."/>
            <person name="Shapiro H."/>
            <person name="Nishiyama T."/>
            <person name="Perroud P.-F."/>
            <person name="Lindquist E."/>
            <person name="Kamisugi Y."/>
            <person name="Tanahashi T."/>
            <person name="Sakakibara K."/>
            <person name="Fujita T."/>
            <person name="Oishi K."/>
            <person name="Shin-I T."/>
            <person name="Kuroki Y."/>
            <person name="Toyoda A."/>
            <person name="Suzuki Y."/>
            <person name="Hashimoto A."/>
            <person name="Yamaguchi K."/>
            <person name="Sugano A."/>
            <person name="Kohara Y."/>
            <person name="Fujiyama A."/>
            <person name="Anterola A."/>
            <person name="Aoki S."/>
            <person name="Ashton N."/>
            <person name="Barbazuk W.B."/>
            <person name="Barker E."/>
            <person name="Bennetzen J."/>
            <person name="Bezanilla M."/>
            <person name="Blankenship R."/>
            <person name="Cho S.H."/>
            <person name="Dutcher S."/>
            <person name="Estelle M."/>
            <person name="Fawcett J.A."/>
            <person name="Gundlach H."/>
            <person name="Hanada K."/>
            <person name="Heyl A."/>
            <person name="Hicks K.A."/>
            <person name="Hugh J."/>
            <person name="Lohr M."/>
            <person name="Mayer K."/>
            <person name="Melkozernov A."/>
            <person name="Murata T."/>
            <person name="Nelson D."/>
            <person name="Pils B."/>
            <person name="Prigge M."/>
            <person name="Reiss B."/>
            <person name="Renner T."/>
            <person name="Rombauts S."/>
            <person name="Rushton P."/>
            <person name="Sanderfoot A."/>
            <person name="Schween G."/>
            <person name="Shiu S.-H."/>
            <person name="Stueber K."/>
            <person name="Theodoulou F.L."/>
            <person name="Tu H."/>
            <person name="Van de Peer Y."/>
            <person name="Verrier P.J."/>
            <person name="Waters E."/>
            <person name="Wood A."/>
            <person name="Yang L."/>
            <person name="Cove D."/>
            <person name="Cuming A."/>
            <person name="Hasebe M."/>
            <person name="Lucas S."/>
            <person name="Mishler D.B."/>
            <person name="Reski R."/>
            <person name="Grigoriev I."/>
            <person name="Quatrano R.S."/>
            <person name="Boore J.L."/>
        </authorList>
    </citation>
    <scope>NUCLEOTIDE SEQUENCE [LARGE SCALE GENOMIC DNA]</scope>
    <source>
        <strain evidence="1 2">cv. Gransden 2004</strain>
    </source>
</reference>
<protein>
    <submittedName>
        <fullName evidence="1">Uncharacterized protein</fullName>
    </submittedName>
</protein>
<dbReference type="Gramene" id="Pp3c6_22460V3.2">
    <property type="protein sequence ID" value="PAC:32978360.CDS.1"/>
    <property type="gene ID" value="Pp3c6_22460"/>
</dbReference>
<name>A0A7I3ZWN6_PHYPA</name>
<dbReference type="EMBL" id="ABEU02000006">
    <property type="status" value="NOT_ANNOTATED_CDS"/>
    <property type="molecule type" value="Genomic_DNA"/>
</dbReference>
<accession>A0A7I3ZWN6</accession>
<sequence length="95" mass="10307">MSSIGAQTQFIFCIATQVGSCLSLHIALRSMILFKLSNAPGSCLNAFRLGLNCQSAKLRVSELIICANGYQSIYCGTSVLEMFPIRNSSLHDFAI</sequence>
<evidence type="ECO:0000313" key="1">
    <source>
        <dbReference type="EnsemblPlants" id="PAC:32978360.CDS.1"/>
    </source>
</evidence>
<reference evidence="1 2" key="2">
    <citation type="journal article" date="2018" name="Plant J.">
        <title>The Physcomitrella patens chromosome-scale assembly reveals moss genome structure and evolution.</title>
        <authorList>
            <person name="Lang D."/>
            <person name="Ullrich K.K."/>
            <person name="Murat F."/>
            <person name="Fuchs J."/>
            <person name="Jenkins J."/>
            <person name="Haas F.B."/>
            <person name="Piednoel M."/>
            <person name="Gundlach H."/>
            <person name="Van Bel M."/>
            <person name="Meyberg R."/>
            <person name="Vives C."/>
            <person name="Morata J."/>
            <person name="Symeonidi A."/>
            <person name="Hiss M."/>
            <person name="Muchero W."/>
            <person name="Kamisugi Y."/>
            <person name="Saleh O."/>
            <person name="Blanc G."/>
            <person name="Decker E.L."/>
            <person name="van Gessel N."/>
            <person name="Grimwood J."/>
            <person name="Hayes R.D."/>
            <person name="Graham S.W."/>
            <person name="Gunter L.E."/>
            <person name="McDaniel S.F."/>
            <person name="Hoernstein S.N.W."/>
            <person name="Larsson A."/>
            <person name="Li F.W."/>
            <person name="Perroud P.F."/>
            <person name="Phillips J."/>
            <person name="Ranjan P."/>
            <person name="Rokshar D.S."/>
            <person name="Rothfels C.J."/>
            <person name="Schneider L."/>
            <person name="Shu S."/>
            <person name="Stevenson D.W."/>
            <person name="Thummler F."/>
            <person name="Tillich M."/>
            <person name="Villarreal Aguilar J.C."/>
            <person name="Widiez T."/>
            <person name="Wong G.K."/>
            <person name="Wymore A."/>
            <person name="Zhang Y."/>
            <person name="Zimmer A.D."/>
            <person name="Quatrano R.S."/>
            <person name="Mayer K.F.X."/>
            <person name="Goodstein D."/>
            <person name="Casacuberta J.M."/>
            <person name="Vandepoele K."/>
            <person name="Reski R."/>
            <person name="Cuming A.C."/>
            <person name="Tuskan G.A."/>
            <person name="Maumus F."/>
            <person name="Salse J."/>
            <person name="Schmutz J."/>
            <person name="Rensing S.A."/>
        </authorList>
    </citation>
    <scope>NUCLEOTIDE SEQUENCE [LARGE SCALE GENOMIC DNA]</scope>
    <source>
        <strain evidence="1 2">cv. Gransden 2004</strain>
    </source>
</reference>
<reference evidence="1" key="3">
    <citation type="submission" date="2020-12" db="UniProtKB">
        <authorList>
            <consortium name="EnsemblPlants"/>
        </authorList>
    </citation>
    <scope>IDENTIFICATION</scope>
</reference>
<dbReference type="EnsemblPlants" id="Pp3c6_22460V3.2">
    <property type="protein sequence ID" value="PAC:32978360.CDS.1"/>
    <property type="gene ID" value="Pp3c6_22460"/>
</dbReference>
<evidence type="ECO:0000313" key="2">
    <source>
        <dbReference type="Proteomes" id="UP000006727"/>
    </source>
</evidence>
<keyword evidence="2" id="KW-1185">Reference proteome</keyword>
<dbReference type="Gramene" id="Pp3c6_22460V3.1">
    <property type="protein sequence ID" value="PAC:32978359.CDS.1"/>
    <property type="gene ID" value="Pp3c6_22460"/>
</dbReference>
<proteinExistence type="predicted"/>
<dbReference type="InParanoid" id="A0A7I3ZWN6"/>
<dbReference type="AlphaFoldDB" id="A0A7I3ZWN6"/>
<dbReference type="Proteomes" id="UP000006727">
    <property type="component" value="Chromosome 6"/>
</dbReference>